<sequence>MLLANPPDVSNTIFNTNDNQKYSIDALQLGHLINRGSLSGMNIAGKNPGASGLDSTNIIESIFFGRNVKHLGNLAFENPIATSTQSFTNVKNIILNKINTYAGNPYSYSFSFNNLTKVKSRRNNIS</sequence>
<reference evidence="1" key="1">
    <citation type="journal article" date="2020" name="Nature">
        <title>Giant virus diversity and host interactions through global metagenomics.</title>
        <authorList>
            <person name="Schulz F."/>
            <person name="Roux S."/>
            <person name="Paez-Espino D."/>
            <person name="Jungbluth S."/>
            <person name="Walsh D.A."/>
            <person name="Denef V.J."/>
            <person name="McMahon K.D."/>
            <person name="Konstantinidis K.T."/>
            <person name="Eloe-Fadrosh E.A."/>
            <person name="Kyrpides N.C."/>
            <person name="Woyke T."/>
        </authorList>
    </citation>
    <scope>NUCLEOTIDE SEQUENCE</scope>
    <source>
        <strain evidence="1">GVMAG-S-ERX556022-25</strain>
    </source>
</reference>
<dbReference type="AlphaFoldDB" id="A0A6C0AY21"/>
<dbReference type="EMBL" id="MN738819">
    <property type="protein sequence ID" value="QHS84877.1"/>
    <property type="molecule type" value="Genomic_DNA"/>
</dbReference>
<organism evidence="1">
    <name type="scientific">viral metagenome</name>
    <dbReference type="NCBI Taxonomy" id="1070528"/>
    <lineage>
        <taxon>unclassified sequences</taxon>
        <taxon>metagenomes</taxon>
        <taxon>organismal metagenomes</taxon>
    </lineage>
</organism>
<evidence type="ECO:0000313" key="1">
    <source>
        <dbReference type="EMBL" id="QHS84877.1"/>
    </source>
</evidence>
<accession>A0A6C0AY21</accession>
<name>A0A6C0AY21_9ZZZZ</name>
<proteinExistence type="predicted"/>
<protein>
    <submittedName>
        <fullName evidence="1">Uncharacterized protein</fullName>
    </submittedName>
</protein>